<evidence type="ECO:0000313" key="3">
    <source>
        <dbReference type="Proteomes" id="UP000094112"/>
    </source>
</evidence>
<dbReference type="AlphaFoldDB" id="A0A1E3NZM6"/>
<keyword evidence="3" id="KW-1185">Reference proteome</keyword>
<dbReference type="RefSeq" id="XP_019037349.1">
    <property type="nucleotide sequence ID" value="XM_019185033.1"/>
</dbReference>
<protein>
    <submittedName>
        <fullName evidence="2">Uncharacterized protein</fullName>
    </submittedName>
</protein>
<name>A0A1E3NZM6_WICAA</name>
<feature type="region of interest" description="Disordered" evidence="1">
    <location>
        <begin position="1"/>
        <end position="104"/>
    </location>
</feature>
<dbReference type="EMBL" id="KV454212">
    <property type="protein sequence ID" value="ODQ58142.1"/>
    <property type="molecule type" value="Genomic_DNA"/>
</dbReference>
<accession>A0A1E3NZM6</accession>
<dbReference type="OrthoDB" id="4096620at2759"/>
<sequence>MTVQRGSSVRGTNYTKPRPFSTNNPFRNASYDSNIGSRTASQNSEQQQHFNNWVAKNQSQLSFSSDDEDGDLFKVPQSIGRPTYQRTQSNSSAGSAHSARGIPP</sequence>
<feature type="compositionally biased region" description="Polar residues" evidence="1">
    <location>
        <begin position="84"/>
        <end position="95"/>
    </location>
</feature>
<feature type="compositionally biased region" description="Polar residues" evidence="1">
    <location>
        <begin position="1"/>
        <end position="64"/>
    </location>
</feature>
<organism evidence="2 3">
    <name type="scientific">Wickerhamomyces anomalus (strain ATCC 58044 / CBS 1984 / NCYC 433 / NRRL Y-366-8)</name>
    <name type="common">Yeast</name>
    <name type="synonym">Hansenula anomala</name>
    <dbReference type="NCBI Taxonomy" id="683960"/>
    <lineage>
        <taxon>Eukaryota</taxon>
        <taxon>Fungi</taxon>
        <taxon>Dikarya</taxon>
        <taxon>Ascomycota</taxon>
        <taxon>Saccharomycotina</taxon>
        <taxon>Saccharomycetes</taxon>
        <taxon>Phaffomycetales</taxon>
        <taxon>Wickerhamomycetaceae</taxon>
        <taxon>Wickerhamomyces</taxon>
    </lineage>
</organism>
<dbReference type="Proteomes" id="UP000094112">
    <property type="component" value="Unassembled WGS sequence"/>
</dbReference>
<reference evidence="2 3" key="1">
    <citation type="journal article" date="2016" name="Proc. Natl. Acad. Sci. U.S.A.">
        <title>Comparative genomics of biotechnologically important yeasts.</title>
        <authorList>
            <person name="Riley R."/>
            <person name="Haridas S."/>
            <person name="Wolfe K.H."/>
            <person name="Lopes M.R."/>
            <person name="Hittinger C.T."/>
            <person name="Goeker M."/>
            <person name="Salamov A.A."/>
            <person name="Wisecaver J.H."/>
            <person name="Long T.M."/>
            <person name="Calvey C.H."/>
            <person name="Aerts A.L."/>
            <person name="Barry K.W."/>
            <person name="Choi C."/>
            <person name="Clum A."/>
            <person name="Coughlan A.Y."/>
            <person name="Deshpande S."/>
            <person name="Douglass A.P."/>
            <person name="Hanson S.J."/>
            <person name="Klenk H.-P."/>
            <person name="LaButti K.M."/>
            <person name="Lapidus A."/>
            <person name="Lindquist E.A."/>
            <person name="Lipzen A.M."/>
            <person name="Meier-Kolthoff J.P."/>
            <person name="Ohm R.A."/>
            <person name="Otillar R.P."/>
            <person name="Pangilinan J.L."/>
            <person name="Peng Y."/>
            <person name="Rokas A."/>
            <person name="Rosa C.A."/>
            <person name="Scheuner C."/>
            <person name="Sibirny A.A."/>
            <person name="Slot J.C."/>
            <person name="Stielow J.B."/>
            <person name="Sun H."/>
            <person name="Kurtzman C.P."/>
            <person name="Blackwell M."/>
            <person name="Grigoriev I.V."/>
            <person name="Jeffries T.W."/>
        </authorList>
    </citation>
    <scope>NUCLEOTIDE SEQUENCE [LARGE SCALE GENOMIC DNA]</scope>
    <source>
        <strain evidence="3">ATCC 58044 / CBS 1984 / NCYC 433 / NRRL Y-366-8</strain>
    </source>
</reference>
<evidence type="ECO:0000313" key="2">
    <source>
        <dbReference type="EMBL" id="ODQ58142.1"/>
    </source>
</evidence>
<evidence type="ECO:0000256" key="1">
    <source>
        <dbReference type="SAM" id="MobiDB-lite"/>
    </source>
</evidence>
<proteinExistence type="predicted"/>
<gene>
    <name evidence="2" type="ORF">WICANDRAFT_80299</name>
</gene>
<dbReference type="GeneID" id="30202279"/>